<keyword evidence="1" id="KW-1133">Transmembrane helix</keyword>
<feature type="transmembrane region" description="Helical" evidence="1">
    <location>
        <begin position="21"/>
        <end position="46"/>
    </location>
</feature>
<reference evidence="5" key="2">
    <citation type="journal article" date="2019" name="Int. J. Syst. Evol. Microbiol.">
        <title>The Global Catalogue of Microorganisms (GCM) 10K type strain sequencing project: providing services to taxonomists for standard genome sequencing and annotation.</title>
        <authorList>
            <consortium name="The Broad Institute Genomics Platform"/>
            <consortium name="The Broad Institute Genome Sequencing Center for Infectious Disease"/>
            <person name="Wu L."/>
            <person name="Ma J."/>
        </authorList>
    </citation>
    <scope>NUCLEOTIDE SEQUENCE [LARGE SCALE GENOMIC DNA]</scope>
    <source>
        <strain evidence="5">NBRC 107715</strain>
    </source>
</reference>
<dbReference type="PROSITE" id="PS00409">
    <property type="entry name" value="PROKAR_NTER_METHYL"/>
    <property type="match status" value="1"/>
</dbReference>
<dbReference type="RefSeq" id="WP_147029015.1">
    <property type="nucleotide sequence ID" value="NZ_BJZU01000164.1"/>
</dbReference>
<dbReference type="EMBL" id="BSPK01000037">
    <property type="protein sequence ID" value="GLS64448.1"/>
    <property type="molecule type" value="Genomic_DNA"/>
</dbReference>
<dbReference type="Proteomes" id="UP000321960">
    <property type="component" value="Unassembled WGS sequence"/>
</dbReference>
<organism evidence="2 4">
    <name type="scientific">Methylobacterium oxalidis</name>
    <dbReference type="NCBI Taxonomy" id="944322"/>
    <lineage>
        <taxon>Bacteria</taxon>
        <taxon>Pseudomonadati</taxon>
        <taxon>Pseudomonadota</taxon>
        <taxon>Alphaproteobacteria</taxon>
        <taxon>Hyphomicrobiales</taxon>
        <taxon>Methylobacteriaceae</taxon>
        <taxon>Methylobacterium</taxon>
    </lineage>
</organism>
<accession>A0A512JC89</accession>
<evidence type="ECO:0000256" key="1">
    <source>
        <dbReference type="SAM" id="Phobius"/>
    </source>
</evidence>
<dbReference type="AlphaFoldDB" id="A0A512JC89"/>
<evidence type="ECO:0000313" key="5">
    <source>
        <dbReference type="Proteomes" id="UP001156856"/>
    </source>
</evidence>
<name>A0A512JC89_9HYPH</name>
<sequence>MIPGAEERREGRSGAQAGFTLLEFLAAFAILVLFLSAILAALAVAIRGDHQAAFLTLASALAKGRLAAAGVDYPLRQGSAGGVLPNGYLWRADMDRSARVPLDAGRSAAGYRVAVTVAEPPERGGRALTLRSFVLDREGRR</sequence>
<gene>
    <name evidence="3" type="ORF">GCM10007888_28290</name>
    <name evidence="2" type="ORF">MOX02_56180</name>
</gene>
<keyword evidence="5" id="KW-1185">Reference proteome</keyword>
<keyword evidence="1" id="KW-0812">Transmembrane</keyword>
<dbReference type="OrthoDB" id="7999265at2"/>
<reference evidence="3" key="1">
    <citation type="journal article" date="2014" name="Int. J. Syst. Evol. Microbiol.">
        <title>Complete genome of a new Firmicutes species belonging to the dominant human colonic microbiota ('Ruminococcus bicirculans') reveals two chromosomes and a selective capacity to utilize plant glucans.</title>
        <authorList>
            <consortium name="NISC Comparative Sequencing Program"/>
            <person name="Wegmann U."/>
            <person name="Louis P."/>
            <person name="Goesmann A."/>
            <person name="Henrissat B."/>
            <person name="Duncan S.H."/>
            <person name="Flint H.J."/>
        </authorList>
    </citation>
    <scope>NUCLEOTIDE SEQUENCE</scope>
    <source>
        <strain evidence="3">NBRC 107715</strain>
    </source>
</reference>
<evidence type="ECO:0000313" key="3">
    <source>
        <dbReference type="EMBL" id="GLS64448.1"/>
    </source>
</evidence>
<dbReference type="EMBL" id="BJZU01000164">
    <property type="protein sequence ID" value="GEP07580.1"/>
    <property type="molecule type" value="Genomic_DNA"/>
</dbReference>
<comment type="caution">
    <text evidence="2">The sequence shown here is derived from an EMBL/GenBank/DDBJ whole genome shotgun (WGS) entry which is preliminary data.</text>
</comment>
<evidence type="ECO:0000313" key="4">
    <source>
        <dbReference type="Proteomes" id="UP000321960"/>
    </source>
</evidence>
<dbReference type="Proteomes" id="UP001156856">
    <property type="component" value="Unassembled WGS sequence"/>
</dbReference>
<reference evidence="2 4" key="3">
    <citation type="submission" date="2019-07" db="EMBL/GenBank/DDBJ databases">
        <title>Whole genome shotgun sequence of Methylobacterium oxalidis NBRC 107715.</title>
        <authorList>
            <person name="Hosoyama A."/>
            <person name="Uohara A."/>
            <person name="Ohji S."/>
            <person name="Ichikawa N."/>
        </authorList>
    </citation>
    <scope>NUCLEOTIDE SEQUENCE [LARGE SCALE GENOMIC DNA]</scope>
    <source>
        <strain evidence="2 4">NBRC 107715</strain>
    </source>
</reference>
<evidence type="ECO:0000313" key="2">
    <source>
        <dbReference type="EMBL" id="GEP07580.1"/>
    </source>
</evidence>
<protein>
    <recommendedName>
        <fullName evidence="6">General secretion pathway protein GspI</fullName>
    </recommendedName>
</protein>
<reference evidence="3" key="4">
    <citation type="submission" date="2023-01" db="EMBL/GenBank/DDBJ databases">
        <title>Draft genome sequence of Methylobacterium oxalidis strain NBRC 107715.</title>
        <authorList>
            <person name="Sun Q."/>
            <person name="Mori K."/>
        </authorList>
    </citation>
    <scope>NUCLEOTIDE SEQUENCE</scope>
    <source>
        <strain evidence="3">NBRC 107715</strain>
    </source>
</reference>
<evidence type="ECO:0008006" key="6">
    <source>
        <dbReference type="Google" id="ProtNLM"/>
    </source>
</evidence>
<keyword evidence="1" id="KW-0472">Membrane</keyword>
<dbReference type="InterPro" id="IPR012902">
    <property type="entry name" value="N_methyl_site"/>
</dbReference>
<proteinExistence type="predicted"/>